<name>A0A6C0IUL9_9ZZZZ</name>
<dbReference type="EMBL" id="MN740256">
    <property type="protein sequence ID" value="QHT96369.1"/>
    <property type="molecule type" value="Genomic_DNA"/>
</dbReference>
<evidence type="ECO:0000313" key="3">
    <source>
        <dbReference type="EMBL" id="QHT96369.1"/>
    </source>
</evidence>
<sequence length="90" mass="10123">MSSESSESSISQIISNTSEEFSNDPINLNHTIPIETNNFDESTESILLDGPEGLSGSSSNWKYILITFCLIGICLYIFKEMKQEKKKIKK</sequence>
<feature type="compositionally biased region" description="Low complexity" evidence="1">
    <location>
        <begin position="1"/>
        <end position="20"/>
    </location>
</feature>
<evidence type="ECO:0000256" key="2">
    <source>
        <dbReference type="SAM" id="Phobius"/>
    </source>
</evidence>
<proteinExistence type="predicted"/>
<keyword evidence="2" id="KW-0812">Transmembrane</keyword>
<reference evidence="3" key="1">
    <citation type="journal article" date="2020" name="Nature">
        <title>Giant virus diversity and host interactions through global metagenomics.</title>
        <authorList>
            <person name="Schulz F."/>
            <person name="Roux S."/>
            <person name="Paez-Espino D."/>
            <person name="Jungbluth S."/>
            <person name="Walsh D.A."/>
            <person name="Denef V.J."/>
            <person name="McMahon K.D."/>
            <person name="Konstantinidis K.T."/>
            <person name="Eloe-Fadrosh E.A."/>
            <person name="Kyrpides N.C."/>
            <person name="Woyke T."/>
        </authorList>
    </citation>
    <scope>NUCLEOTIDE SEQUENCE</scope>
    <source>
        <strain evidence="3">GVMAG-M-3300024302-11</strain>
    </source>
</reference>
<keyword evidence="2" id="KW-0472">Membrane</keyword>
<dbReference type="AlphaFoldDB" id="A0A6C0IUL9"/>
<feature type="region of interest" description="Disordered" evidence="1">
    <location>
        <begin position="1"/>
        <end position="28"/>
    </location>
</feature>
<protein>
    <submittedName>
        <fullName evidence="3">Uncharacterized protein</fullName>
    </submittedName>
</protein>
<evidence type="ECO:0000256" key="1">
    <source>
        <dbReference type="SAM" id="MobiDB-lite"/>
    </source>
</evidence>
<accession>A0A6C0IUL9</accession>
<keyword evidence="2" id="KW-1133">Transmembrane helix</keyword>
<organism evidence="3">
    <name type="scientific">viral metagenome</name>
    <dbReference type="NCBI Taxonomy" id="1070528"/>
    <lineage>
        <taxon>unclassified sequences</taxon>
        <taxon>metagenomes</taxon>
        <taxon>organismal metagenomes</taxon>
    </lineage>
</organism>
<feature type="transmembrane region" description="Helical" evidence="2">
    <location>
        <begin position="61"/>
        <end position="78"/>
    </location>
</feature>